<organism evidence="3 4">
    <name type="scientific">Mytilus edulis</name>
    <name type="common">Blue mussel</name>
    <dbReference type="NCBI Taxonomy" id="6550"/>
    <lineage>
        <taxon>Eukaryota</taxon>
        <taxon>Metazoa</taxon>
        <taxon>Spiralia</taxon>
        <taxon>Lophotrochozoa</taxon>
        <taxon>Mollusca</taxon>
        <taxon>Bivalvia</taxon>
        <taxon>Autobranchia</taxon>
        <taxon>Pteriomorphia</taxon>
        <taxon>Mytilida</taxon>
        <taxon>Mytiloidea</taxon>
        <taxon>Mytilidae</taxon>
        <taxon>Mytilinae</taxon>
        <taxon>Mytilus</taxon>
    </lineage>
</organism>
<feature type="compositionally biased region" description="Basic and acidic residues" evidence="2">
    <location>
        <begin position="117"/>
        <end position="129"/>
    </location>
</feature>
<dbReference type="PANTHER" id="PTHR37915:SF3">
    <property type="match status" value="1"/>
</dbReference>
<name>A0A8S3VGV0_MYTED</name>
<dbReference type="PANTHER" id="PTHR37915">
    <property type="match status" value="1"/>
</dbReference>
<comment type="caution">
    <text evidence="3">The sequence shown here is derived from an EMBL/GenBank/DDBJ whole genome shotgun (WGS) entry which is preliminary data.</text>
</comment>
<feature type="region of interest" description="Disordered" evidence="2">
    <location>
        <begin position="117"/>
        <end position="139"/>
    </location>
</feature>
<evidence type="ECO:0000256" key="1">
    <source>
        <dbReference type="SAM" id="Coils"/>
    </source>
</evidence>
<keyword evidence="4" id="KW-1185">Reference proteome</keyword>
<dbReference type="Proteomes" id="UP000683360">
    <property type="component" value="Unassembled WGS sequence"/>
</dbReference>
<gene>
    <name evidence="3" type="ORF">MEDL_66871</name>
</gene>
<dbReference type="AlphaFoldDB" id="A0A8S3VGV0"/>
<evidence type="ECO:0000313" key="4">
    <source>
        <dbReference type="Proteomes" id="UP000683360"/>
    </source>
</evidence>
<evidence type="ECO:0000256" key="2">
    <source>
        <dbReference type="SAM" id="MobiDB-lite"/>
    </source>
</evidence>
<evidence type="ECO:0000313" key="3">
    <source>
        <dbReference type="EMBL" id="CAG2255501.1"/>
    </source>
</evidence>
<accession>A0A8S3VGV0</accession>
<proteinExistence type="predicted"/>
<feature type="compositionally biased region" description="Polar residues" evidence="2">
    <location>
        <begin position="547"/>
        <end position="558"/>
    </location>
</feature>
<sequence>MDVATSPPLEKRDSITRYSTKPDDPVIQEYLKTYDSIISFRDALSKILLDKEMLQASQVLTDLETARFDRDDKLEPQVEMMTSNAYYLFEEIIAVLGSILYTEEREPVVSSMMISREGTKPMTREKSGDSLRGALRQSRVSSVASPGLDKGLLNELQDNYTKLQKQFEGESKKHEEQIRHNTVVMMEMQDTINELQRELGNLGRSASRIRQSSDLATPQGQAESAIMFTRLDSERNAKIMKRAVNDQKLDPDQYKDAVSKMEDYVSIPAKRLAHLVRKYVHHCRMKEIEENVKKSKSLDENVFEVLDKMENFQNKRAKQWADGMDHMGNDRLRFANILMETLENIEQQSGIFLIKPMYSFKGRDIKERYAGKLARPMRPQRNISPAREISSFAPAPTPASNIRGLTRGHVSSSLMQAPEEEVFLEPLRPLVGDDSGITGAGMVWVGSVPRSTWNIGSSQVRAIDDLQNPNMMNTPRILELDINRMMIGQNNISTRITSPGVSDDRLVNASQNNLRSYVTVNRPAPAPGQVRPSTFSSVKDNVPPSSPTAHQYTPSPSVQKRVRMSDGDVGRAINSTPPLPPISGGSRGRHSPEETNISTASLQPQVLEVVSPLK</sequence>
<feature type="region of interest" description="Disordered" evidence="2">
    <location>
        <begin position="521"/>
        <end position="614"/>
    </location>
</feature>
<dbReference type="EMBL" id="CAJPWZ010003272">
    <property type="protein sequence ID" value="CAG2255501.1"/>
    <property type="molecule type" value="Genomic_DNA"/>
</dbReference>
<dbReference type="OrthoDB" id="10037468at2759"/>
<feature type="compositionally biased region" description="Polar residues" evidence="2">
    <location>
        <begin position="594"/>
        <end position="604"/>
    </location>
</feature>
<keyword evidence="1" id="KW-0175">Coiled coil</keyword>
<feature type="coiled-coil region" evidence="1">
    <location>
        <begin position="153"/>
        <end position="205"/>
    </location>
</feature>
<reference evidence="3" key="1">
    <citation type="submission" date="2021-03" db="EMBL/GenBank/DDBJ databases">
        <authorList>
            <person name="Bekaert M."/>
        </authorList>
    </citation>
    <scope>NUCLEOTIDE SEQUENCE</scope>
</reference>
<protein>
    <submittedName>
        <fullName evidence="3">Uncharacterized protein</fullName>
    </submittedName>
</protein>